<evidence type="ECO:0000313" key="2">
    <source>
        <dbReference type="EMBL" id="SNZ02172.1"/>
    </source>
</evidence>
<gene>
    <name evidence="2" type="ORF">SAMN06265182_0038</name>
</gene>
<organism evidence="2 3">
    <name type="scientific">Persephonella hydrogeniphila</name>
    <dbReference type="NCBI Taxonomy" id="198703"/>
    <lineage>
        <taxon>Bacteria</taxon>
        <taxon>Pseudomonadati</taxon>
        <taxon>Aquificota</taxon>
        <taxon>Aquificia</taxon>
        <taxon>Aquificales</taxon>
        <taxon>Hydrogenothermaceae</taxon>
        <taxon>Persephonella</taxon>
    </lineage>
</organism>
<dbReference type="InterPro" id="IPR007463">
    <property type="entry name" value="DUF507"/>
</dbReference>
<evidence type="ECO:0000313" key="3">
    <source>
        <dbReference type="Proteomes" id="UP000219036"/>
    </source>
</evidence>
<keyword evidence="3" id="KW-1185">Reference proteome</keyword>
<dbReference type="RefSeq" id="WP_096999251.1">
    <property type="nucleotide sequence ID" value="NZ_OBEI01000001.1"/>
</dbReference>
<dbReference type="Pfam" id="PF04368">
    <property type="entry name" value="DUF507"/>
    <property type="match status" value="1"/>
</dbReference>
<keyword evidence="1" id="KW-0175">Coiled coil</keyword>
<sequence length="182" mass="22246">MKIPARLVERIVNNIEKELTEKHYIEVEDPEKFKKDIFEIVNTAIQEEKEIEEEAERLVEQHMHLIETEDIRYRTAVMKVKEKLAEERNIHLDPEERMNQIAHRIKKYIETDNSIEIFEHPNKIRRKVFEILKQLVKEEKEIDREVRQRIKSYSKKILEGTPEWRILYNRIYEDALKRRGLL</sequence>
<name>A0A285MYB1_9AQUI</name>
<protein>
    <submittedName>
        <fullName evidence="2">Uncharacterized protein</fullName>
    </submittedName>
</protein>
<accession>A0A285MYB1</accession>
<feature type="coiled-coil region" evidence="1">
    <location>
        <begin position="41"/>
        <end position="68"/>
    </location>
</feature>
<dbReference type="Proteomes" id="UP000219036">
    <property type="component" value="Unassembled WGS sequence"/>
</dbReference>
<dbReference type="AlphaFoldDB" id="A0A285MYB1"/>
<dbReference type="EMBL" id="OBEI01000001">
    <property type="protein sequence ID" value="SNZ02172.1"/>
    <property type="molecule type" value="Genomic_DNA"/>
</dbReference>
<proteinExistence type="predicted"/>
<evidence type="ECO:0000256" key="1">
    <source>
        <dbReference type="SAM" id="Coils"/>
    </source>
</evidence>
<reference evidence="3" key="1">
    <citation type="submission" date="2017-09" db="EMBL/GenBank/DDBJ databases">
        <authorList>
            <person name="Varghese N."/>
            <person name="Submissions S."/>
        </authorList>
    </citation>
    <scope>NUCLEOTIDE SEQUENCE [LARGE SCALE GENOMIC DNA]</scope>
    <source>
        <strain evidence="3">DSM 15103</strain>
    </source>
</reference>
<dbReference type="OrthoDB" id="13157at2"/>